<accession>A0A0C3CBI3</accession>
<dbReference type="STRING" id="913774.A0A0C3CBI3"/>
<evidence type="ECO:0000256" key="10">
    <source>
        <dbReference type="RuleBase" id="RU003956"/>
    </source>
</evidence>
<evidence type="ECO:0000256" key="1">
    <source>
        <dbReference type="ARBA" id="ARBA00006217"/>
    </source>
</evidence>
<dbReference type="GO" id="GO:0071244">
    <property type="term" value="P:cellular response to carbon dioxide"/>
    <property type="evidence" value="ECO:0007669"/>
    <property type="project" value="TreeGrafter"/>
</dbReference>
<dbReference type="GO" id="GO:0005737">
    <property type="term" value="C:cytoplasm"/>
    <property type="evidence" value="ECO:0007669"/>
    <property type="project" value="TreeGrafter"/>
</dbReference>
<dbReference type="GO" id="GO:0008270">
    <property type="term" value="F:zinc ion binding"/>
    <property type="evidence" value="ECO:0007669"/>
    <property type="project" value="UniProtKB-UniRule"/>
</dbReference>
<sequence>MVAPTEDAFKHAMSANAAWSAYKTHQNPSFFSSLATSQKPAILWIGCSDSRVPETTILGLQPGEAFVHRNIANVINPTDLNTMSVIEFAVRYVKVQHIILCGHTNCAGCAGTLASRELGGVLDTWLTGLRTVRDAHEAELSAIQDDAERAVRLAELNVEAGTRVITANKAVQEAIKERGLQVHGTIYHVGTGILRDLGLGTAVSADGVSSVVANGVAEKREIVTGKHGVLDFSDAGAASLAVK</sequence>
<comment type="catalytic activity">
    <reaction evidence="8 10">
        <text>hydrogencarbonate + H(+) = CO2 + H2O</text>
        <dbReference type="Rhea" id="RHEA:10748"/>
        <dbReference type="ChEBI" id="CHEBI:15377"/>
        <dbReference type="ChEBI" id="CHEBI:15378"/>
        <dbReference type="ChEBI" id="CHEBI:16526"/>
        <dbReference type="ChEBI" id="CHEBI:17544"/>
        <dbReference type="EC" id="4.2.1.1"/>
    </reaction>
</comment>
<evidence type="ECO:0000256" key="5">
    <source>
        <dbReference type="ARBA" id="ARBA00022833"/>
    </source>
</evidence>
<dbReference type="InterPro" id="IPR001765">
    <property type="entry name" value="Carbonic_anhydrase"/>
</dbReference>
<evidence type="ECO:0000256" key="8">
    <source>
        <dbReference type="ARBA" id="ARBA00048348"/>
    </source>
</evidence>
<evidence type="ECO:0000256" key="9">
    <source>
        <dbReference type="PIRSR" id="PIRSR601765-1"/>
    </source>
</evidence>
<dbReference type="GO" id="GO:0004089">
    <property type="term" value="F:carbonate dehydratase activity"/>
    <property type="evidence" value="ECO:0007669"/>
    <property type="project" value="UniProtKB-UniRule"/>
</dbReference>
<feature type="binding site" evidence="9">
    <location>
        <position position="47"/>
    </location>
    <ligand>
        <name>Zn(2+)</name>
        <dbReference type="ChEBI" id="CHEBI:29105"/>
    </ligand>
</feature>
<dbReference type="EC" id="4.2.1.1" evidence="2 10"/>
<comment type="cofactor">
    <cofactor evidence="9">
        <name>Zn(2+)</name>
        <dbReference type="ChEBI" id="CHEBI:29105"/>
    </cofactor>
    <text evidence="9">Binds 1 zinc ion per subunit.</text>
</comment>
<dbReference type="Pfam" id="PF00484">
    <property type="entry name" value="Pro_CA"/>
    <property type="match status" value="1"/>
</dbReference>
<dbReference type="EMBL" id="KN832884">
    <property type="protein sequence ID" value="KIM96288.1"/>
    <property type="molecule type" value="Genomic_DNA"/>
</dbReference>
<dbReference type="SMART" id="SM00947">
    <property type="entry name" value="Pro_CA"/>
    <property type="match status" value="1"/>
</dbReference>
<evidence type="ECO:0000313" key="12">
    <source>
        <dbReference type="Proteomes" id="UP000054321"/>
    </source>
</evidence>
<organism evidence="11 12">
    <name type="scientific">Oidiodendron maius (strain Zn)</name>
    <dbReference type="NCBI Taxonomy" id="913774"/>
    <lineage>
        <taxon>Eukaryota</taxon>
        <taxon>Fungi</taxon>
        <taxon>Dikarya</taxon>
        <taxon>Ascomycota</taxon>
        <taxon>Pezizomycotina</taxon>
        <taxon>Leotiomycetes</taxon>
        <taxon>Leotiomycetes incertae sedis</taxon>
        <taxon>Myxotrichaceae</taxon>
        <taxon>Oidiodendron</taxon>
    </lineage>
</organism>
<evidence type="ECO:0000256" key="6">
    <source>
        <dbReference type="ARBA" id="ARBA00023239"/>
    </source>
</evidence>
<feature type="binding site" evidence="9">
    <location>
        <position position="103"/>
    </location>
    <ligand>
        <name>Zn(2+)</name>
        <dbReference type="ChEBI" id="CHEBI:29105"/>
    </ligand>
</feature>
<keyword evidence="12" id="KW-1185">Reference proteome</keyword>
<reference evidence="11 12" key="1">
    <citation type="submission" date="2014-04" db="EMBL/GenBank/DDBJ databases">
        <authorList>
            <consortium name="DOE Joint Genome Institute"/>
            <person name="Kuo A."/>
            <person name="Martino E."/>
            <person name="Perotto S."/>
            <person name="Kohler A."/>
            <person name="Nagy L.G."/>
            <person name="Floudas D."/>
            <person name="Copeland A."/>
            <person name="Barry K.W."/>
            <person name="Cichocki N."/>
            <person name="Veneault-Fourrey C."/>
            <person name="LaButti K."/>
            <person name="Lindquist E.A."/>
            <person name="Lipzen A."/>
            <person name="Lundell T."/>
            <person name="Morin E."/>
            <person name="Murat C."/>
            <person name="Sun H."/>
            <person name="Tunlid A."/>
            <person name="Henrissat B."/>
            <person name="Grigoriev I.V."/>
            <person name="Hibbett D.S."/>
            <person name="Martin F."/>
            <person name="Nordberg H.P."/>
            <person name="Cantor M.N."/>
            <person name="Hua S.X."/>
        </authorList>
    </citation>
    <scope>NUCLEOTIDE SEQUENCE [LARGE SCALE GENOMIC DNA]</scope>
    <source>
        <strain evidence="11 12">Zn</strain>
    </source>
</reference>
<comment type="function">
    <text evidence="10">Reversible hydration of carbon dioxide.</text>
</comment>
<dbReference type="PANTHER" id="PTHR11002">
    <property type="entry name" value="CARBONIC ANHYDRASE"/>
    <property type="match status" value="1"/>
</dbReference>
<dbReference type="FunCoup" id="A0A0C3CBI3">
    <property type="interactions" value="128"/>
</dbReference>
<comment type="similarity">
    <text evidence="1 10">Belongs to the beta-class carbonic anhydrase family.</text>
</comment>
<evidence type="ECO:0000256" key="7">
    <source>
        <dbReference type="ARBA" id="ARBA00031969"/>
    </source>
</evidence>
<evidence type="ECO:0000256" key="4">
    <source>
        <dbReference type="ARBA" id="ARBA00022723"/>
    </source>
</evidence>
<protein>
    <recommendedName>
        <fullName evidence="3 10">Carbonic anhydrase</fullName>
        <ecNumber evidence="2 10">4.2.1.1</ecNumber>
    </recommendedName>
    <alternativeName>
        <fullName evidence="7 10">Carbonate dehydratase</fullName>
    </alternativeName>
</protein>
<dbReference type="GO" id="GO:0034599">
    <property type="term" value="P:cellular response to oxidative stress"/>
    <property type="evidence" value="ECO:0007669"/>
    <property type="project" value="TreeGrafter"/>
</dbReference>
<reference evidence="12" key="2">
    <citation type="submission" date="2015-01" db="EMBL/GenBank/DDBJ databases">
        <title>Evolutionary Origins and Diversification of the Mycorrhizal Mutualists.</title>
        <authorList>
            <consortium name="DOE Joint Genome Institute"/>
            <consortium name="Mycorrhizal Genomics Consortium"/>
            <person name="Kohler A."/>
            <person name="Kuo A."/>
            <person name="Nagy L.G."/>
            <person name="Floudas D."/>
            <person name="Copeland A."/>
            <person name="Barry K.W."/>
            <person name="Cichocki N."/>
            <person name="Veneault-Fourrey C."/>
            <person name="LaButti K."/>
            <person name="Lindquist E.A."/>
            <person name="Lipzen A."/>
            <person name="Lundell T."/>
            <person name="Morin E."/>
            <person name="Murat C."/>
            <person name="Riley R."/>
            <person name="Ohm R."/>
            <person name="Sun H."/>
            <person name="Tunlid A."/>
            <person name="Henrissat B."/>
            <person name="Grigoriev I.V."/>
            <person name="Hibbett D.S."/>
            <person name="Martin F."/>
        </authorList>
    </citation>
    <scope>NUCLEOTIDE SEQUENCE [LARGE SCALE GENOMIC DNA]</scope>
    <source>
        <strain evidence="12">Zn</strain>
    </source>
</reference>
<dbReference type="InParanoid" id="A0A0C3CBI3"/>
<dbReference type="AlphaFoldDB" id="A0A0C3CBI3"/>
<dbReference type="SUPFAM" id="SSF53056">
    <property type="entry name" value="beta-carbonic anhydrase, cab"/>
    <property type="match status" value="1"/>
</dbReference>
<evidence type="ECO:0000256" key="2">
    <source>
        <dbReference type="ARBA" id="ARBA00012925"/>
    </source>
</evidence>
<dbReference type="HOGENOM" id="CLU_053879_3_1_1"/>
<keyword evidence="6 10" id="KW-0456">Lyase</keyword>
<proteinExistence type="inferred from homology"/>
<feature type="binding site" evidence="9">
    <location>
        <position position="106"/>
    </location>
    <ligand>
        <name>Zn(2+)</name>
        <dbReference type="ChEBI" id="CHEBI:29105"/>
    </ligand>
</feature>
<evidence type="ECO:0000256" key="3">
    <source>
        <dbReference type="ARBA" id="ARBA00014628"/>
    </source>
</evidence>
<dbReference type="Gene3D" id="3.40.1050.10">
    <property type="entry name" value="Carbonic anhydrase"/>
    <property type="match status" value="1"/>
</dbReference>
<keyword evidence="4 9" id="KW-0479">Metal-binding</keyword>
<dbReference type="CDD" id="cd00883">
    <property type="entry name" value="beta_CA_cladeA"/>
    <property type="match status" value="1"/>
</dbReference>
<gene>
    <name evidence="11" type="ORF">OIDMADRAFT_204836</name>
</gene>
<dbReference type="InterPro" id="IPR036874">
    <property type="entry name" value="Carbonic_anhydrase_sf"/>
</dbReference>
<dbReference type="OrthoDB" id="10248475at2759"/>
<feature type="binding site" evidence="9">
    <location>
        <position position="49"/>
    </location>
    <ligand>
        <name>Zn(2+)</name>
        <dbReference type="ChEBI" id="CHEBI:29105"/>
    </ligand>
</feature>
<dbReference type="Proteomes" id="UP000054321">
    <property type="component" value="Unassembled WGS sequence"/>
</dbReference>
<name>A0A0C3CBI3_OIDMZ</name>
<evidence type="ECO:0000313" key="11">
    <source>
        <dbReference type="EMBL" id="KIM96288.1"/>
    </source>
</evidence>
<dbReference type="PANTHER" id="PTHR11002:SF76">
    <property type="entry name" value="CARBONIC ANHYDRASE"/>
    <property type="match status" value="1"/>
</dbReference>
<dbReference type="FunFam" id="3.40.1050.10:FF:000001">
    <property type="entry name" value="Carbonic anhydrase"/>
    <property type="match status" value="1"/>
</dbReference>
<keyword evidence="5 9" id="KW-0862">Zinc</keyword>